<keyword evidence="1" id="KW-0732">Signal</keyword>
<keyword evidence="4" id="KW-1185">Reference proteome</keyword>
<gene>
    <name evidence="3" type="ORF">CRE_14466</name>
</gene>
<name>E3M920_CAERE</name>
<dbReference type="Pfam" id="PF02214">
    <property type="entry name" value="BTB_2"/>
    <property type="match status" value="1"/>
</dbReference>
<dbReference type="InterPro" id="IPR011333">
    <property type="entry name" value="SKP1/BTB/POZ_sf"/>
</dbReference>
<evidence type="ECO:0000256" key="1">
    <source>
        <dbReference type="SAM" id="SignalP"/>
    </source>
</evidence>
<dbReference type="eggNOG" id="KOG2716">
    <property type="taxonomic scope" value="Eukaryota"/>
</dbReference>
<dbReference type="InterPro" id="IPR003131">
    <property type="entry name" value="T1-type_BTB"/>
</dbReference>
<dbReference type="PROSITE" id="PS50097">
    <property type="entry name" value="BTB"/>
    <property type="match status" value="1"/>
</dbReference>
<evidence type="ECO:0000259" key="2">
    <source>
        <dbReference type="PROSITE" id="PS50097"/>
    </source>
</evidence>
<accession>E3M920</accession>
<proteinExistence type="predicted"/>
<feature type="domain" description="BTB" evidence="2">
    <location>
        <begin position="18"/>
        <end position="85"/>
    </location>
</feature>
<feature type="signal peptide" evidence="1">
    <location>
        <begin position="1"/>
        <end position="18"/>
    </location>
</feature>
<dbReference type="SUPFAM" id="SSF54695">
    <property type="entry name" value="POZ domain"/>
    <property type="match status" value="1"/>
</dbReference>
<dbReference type="InterPro" id="IPR045068">
    <property type="entry name" value="BACURD1-3"/>
</dbReference>
<dbReference type="Proteomes" id="UP000008281">
    <property type="component" value="Unassembled WGS sequence"/>
</dbReference>
<dbReference type="STRING" id="31234.E3M920"/>
<evidence type="ECO:0000313" key="3">
    <source>
        <dbReference type="EMBL" id="EFO96370.1"/>
    </source>
</evidence>
<feature type="chain" id="PRO_5003176376" description="BTB domain-containing protein" evidence="1">
    <location>
        <begin position="19"/>
        <end position="226"/>
    </location>
</feature>
<dbReference type="HOGENOM" id="CLU_086154_0_0_1"/>
<organism evidence="4">
    <name type="scientific">Caenorhabditis remanei</name>
    <name type="common">Caenorhabditis vulgaris</name>
    <dbReference type="NCBI Taxonomy" id="31234"/>
    <lineage>
        <taxon>Eukaryota</taxon>
        <taxon>Metazoa</taxon>
        <taxon>Ecdysozoa</taxon>
        <taxon>Nematoda</taxon>
        <taxon>Chromadorea</taxon>
        <taxon>Rhabditida</taxon>
        <taxon>Rhabditina</taxon>
        <taxon>Rhabditomorpha</taxon>
        <taxon>Rhabditoidea</taxon>
        <taxon>Rhabditidae</taxon>
        <taxon>Peloderinae</taxon>
        <taxon>Caenorhabditis</taxon>
    </lineage>
</organism>
<dbReference type="OMA" id="YITHNND"/>
<dbReference type="AlphaFoldDB" id="E3M920"/>
<dbReference type="OrthoDB" id="2414723at2759"/>
<evidence type="ECO:0000313" key="4">
    <source>
        <dbReference type="Proteomes" id="UP000008281"/>
    </source>
</evidence>
<dbReference type="GO" id="GO:0051260">
    <property type="term" value="P:protein homooligomerization"/>
    <property type="evidence" value="ECO:0007669"/>
    <property type="project" value="InterPro"/>
</dbReference>
<dbReference type="Gene3D" id="3.30.710.10">
    <property type="entry name" value="Potassium Channel Kv1.1, Chain A"/>
    <property type="match status" value="1"/>
</dbReference>
<dbReference type="InterPro" id="IPR000210">
    <property type="entry name" value="BTB/POZ_dom"/>
</dbReference>
<dbReference type="PANTHER" id="PTHR11145">
    <property type="entry name" value="BTB/POZ DOMAIN-CONTAINING ADAPTER FOR CUL3-MEDIATED RHOA DEGRADATION PROTEIN FAMILY MEMBER"/>
    <property type="match status" value="1"/>
</dbReference>
<dbReference type="PANTHER" id="PTHR11145:SF8">
    <property type="entry name" value="RE57120P"/>
    <property type="match status" value="1"/>
</dbReference>
<dbReference type="EMBL" id="DS268430">
    <property type="protein sequence ID" value="EFO96370.1"/>
    <property type="molecule type" value="Genomic_DNA"/>
</dbReference>
<reference evidence="3" key="1">
    <citation type="submission" date="2007-07" db="EMBL/GenBank/DDBJ databases">
        <title>PCAP assembly of the Caenorhabditis remanei genome.</title>
        <authorList>
            <consortium name="The Caenorhabditis remanei Sequencing Consortium"/>
            <person name="Wilson R.K."/>
        </authorList>
    </citation>
    <scope>NUCLEOTIDE SEQUENCE [LARGE SCALE GENOMIC DNA]</scope>
    <source>
        <strain evidence="3">PB4641</strain>
    </source>
</reference>
<dbReference type="InParanoid" id="E3M920"/>
<dbReference type="SMART" id="SM00225">
    <property type="entry name" value="BTB"/>
    <property type="match status" value="1"/>
</dbReference>
<sequence length="226" mass="26647">MTIKYCLLVFFLLKICTAKIAIHVDVGGTMFKTTLFTLTKMDGTLKTLVESMESGDTGPIFIDRSPEHFNLILNYLRDEEVNLPDSEEDVREILKEADYYSLEDLVEQCKSKLPQDPSYTLKFLENDMDLLQITTTPEKAVIVFYYPVTVHGKVRWPEDLEVKSFLDKYDDEYEIYFKRAQMTRADREEWMWSIHKGDDRGDFKYHRHNFPKQSFITLFEDSVKAF</sequence>
<protein>
    <recommendedName>
        <fullName evidence="2">BTB domain-containing protein</fullName>
    </recommendedName>
</protein>